<keyword evidence="3 6" id="KW-0812">Transmembrane</keyword>
<feature type="transmembrane region" description="Helical" evidence="6">
    <location>
        <begin position="270"/>
        <end position="292"/>
    </location>
</feature>
<keyword evidence="4 6" id="KW-1133">Transmembrane helix</keyword>
<feature type="transmembrane region" description="Helical" evidence="6">
    <location>
        <begin position="46"/>
        <end position="63"/>
    </location>
</feature>
<proteinExistence type="predicted"/>
<keyword evidence="2" id="KW-1003">Cell membrane</keyword>
<evidence type="ECO:0000256" key="6">
    <source>
        <dbReference type="SAM" id="Phobius"/>
    </source>
</evidence>
<feature type="transmembrane region" description="Helical" evidence="6">
    <location>
        <begin position="512"/>
        <end position="529"/>
    </location>
</feature>
<dbReference type="EMBL" id="CP107052">
    <property type="protein sequence ID" value="UYH51160.1"/>
    <property type="molecule type" value="Genomic_DNA"/>
</dbReference>
<keyword evidence="10" id="KW-1185">Reference proteome</keyword>
<dbReference type="InterPro" id="IPR004477">
    <property type="entry name" value="ComEC_N"/>
</dbReference>
<dbReference type="InterPro" id="IPR025405">
    <property type="entry name" value="DUF4131"/>
</dbReference>
<evidence type="ECO:0000313" key="10">
    <source>
        <dbReference type="Proteomes" id="UP001163831"/>
    </source>
</evidence>
<organism evidence="9 10">
    <name type="scientific">Candidatus Kirkpatrickella diaphorinae</name>
    <dbReference type="NCBI Taxonomy" id="2984322"/>
    <lineage>
        <taxon>Bacteria</taxon>
        <taxon>Pseudomonadati</taxon>
        <taxon>Pseudomonadota</taxon>
        <taxon>Alphaproteobacteria</taxon>
        <taxon>Acetobacterales</taxon>
        <taxon>Acetobacteraceae</taxon>
        <taxon>Candidatus Kirkpatrickella</taxon>
    </lineage>
</organism>
<keyword evidence="5 6" id="KW-0472">Membrane</keyword>
<dbReference type="Proteomes" id="UP001163831">
    <property type="component" value="Chromosome"/>
</dbReference>
<comment type="subcellular location">
    <subcellularLocation>
        <location evidence="1">Cell membrane</location>
        <topology evidence="1">Multi-pass membrane protein</topology>
    </subcellularLocation>
</comment>
<evidence type="ECO:0000256" key="4">
    <source>
        <dbReference type="ARBA" id="ARBA00022989"/>
    </source>
</evidence>
<feature type="transmembrane region" description="Helical" evidence="6">
    <location>
        <begin position="69"/>
        <end position="87"/>
    </location>
</feature>
<feature type="transmembrane region" description="Helical" evidence="6">
    <location>
        <begin position="312"/>
        <end position="334"/>
    </location>
</feature>
<feature type="transmembrane region" description="Helical" evidence="6">
    <location>
        <begin position="446"/>
        <end position="472"/>
    </location>
</feature>
<evidence type="ECO:0000259" key="8">
    <source>
        <dbReference type="Pfam" id="PF13567"/>
    </source>
</evidence>
<dbReference type="RefSeq" id="WP_319806754.1">
    <property type="nucleotide sequence ID" value="NZ_CP107052.1"/>
</dbReference>
<dbReference type="Pfam" id="PF13567">
    <property type="entry name" value="DUF4131"/>
    <property type="match status" value="1"/>
</dbReference>
<accession>A0ABY6GK20</accession>
<dbReference type="Pfam" id="PF03772">
    <property type="entry name" value="Competence"/>
    <property type="match status" value="1"/>
</dbReference>
<evidence type="ECO:0000256" key="3">
    <source>
        <dbReference type="ARBA" id="ARBA00022692"/>
    </source>
</evidence>
<feature type="domain" description="DUF4131" evidence="8">
    <location>
        <begin position="47"/>
        <end position="190"/>
    </location>
</feature>
<feature type="transmembrane region" description="Helical" evidence="6">
    <location>
        <begin position="536"/>
        <end position="552"/>
    </location>
</feature>
<feature type="transmembrane region" description="Helical" evidence="6">
    <location>
        <begin position="418"/>
        <end position="440"/>
    </location>
</feature>
<feature type="transmembrane region" description="Helical" evidence="6">
    <location>
        <begin position="20"/>
        <end position="39"/>
    </location>
</feature>
<reference evidence="9" key="1">
    <citation type="submission" date="2022-10" db="EMBL/GenBank/DDBJ databases">
        <title>Candidatus Kirkpatrella diaphorinas gen. nov., sp. nov., an uncultured endosymbiont identified in a population of Diaphorina citri from Hawaii.</title>
        <authorList>
            <person name="Henry E.M."/>
            <person name="Carlson C.R."/>
            <person name="Kuo Y.-W."/>
        </authorList>
    </citation>
    <scope>NUCLEOTIDE SEQUENCE</scope>
    <source>
        <strain evidence="9">CADCRV1</strain>
    </source>
</reference>
<gene>
    <name evidence="9" type="ORF">N5W20_08740</name>
</gene>
<dbReference type="NCBIfam" id="TIGR00360">
    <property type="entry name" value="ComEC_N-term"/>
    <property type="match status" value="1"/>
</dbReference>
<evidence type="ECO:0000256" key="1">
    <source>
        <dbReference type="ARBA" id="ARBA00004651"/>
    </source>
</evidence>
<feature type="domain" description="ComEC/Rec2-related protein" evidence="7">
    <location>
        <begin position="251"/>
        <end position="532"/>
    </location>
</feature>
<sequence>MKGFAARILEEVERILAESWRRLLAWMPLLWCVGIAIYFRPRHEPGFVFSMAFMAAGLLITLLKWHACIFRCAGIATILIAGGFLAARWDAHSRPPMPYLPRHAVEISGRICGISLLAPREEGQEATRRVRLCHVLLHDWLNAGMAPMRRDLLIRLKPQDVTPLASGQMVRVRAMLRPPPWPVYPGARDLQREAWFSGEAGRGYALDFVQPMAPKRAFLNREGMASLREKVARRIAQHLSGQVGAIAQTILCGETGGLSRHTRDIYAASGLAHLLAVAGLHLGLVMGFTLFLFRHALALWPRAALNWPCREIAFGAAWLMGVCYVALTGAHLPALRSLGMATLVVLALMTGRQALSLRSWALVAMALLIARPSIALDVSFQMSFAAVLALITGYEKLRPLMRRLHHRRDVLAKMRIHLIMLTATSFFAGLATLPIVAAHFNVVQPWFILANIVAVPIAAIFIMPMGVMALLAMPFHLEGGFLQVMRYGITSINALAEWVTHFPMAQISIPHAPDWAMLVYGVSLCFLCLVRSAWRLAALLGIAVVVASPWLVTRPDILISSDAALIGVRRGHALYMTKPGFMQKGTAQKWLDDFSLKARLFDDLRHDPEMNCDGDLCLLNVAGREALFNVAGLRRASSRRRADFCFRSVVKINVAPARPLCHEAGQIDRFHAWREGATAIYMGASPPRLVTDISWRGARLWVPLNDGQGVPNLPLAPEE</sequence>
<evidence type="ECO:0000259" key="7">
    <source>
        <dbReference type="Pfam" id="PF03772"/>
    </source>
</evidence>
<evidence type="ECO:0000313" key="9">
    <source>
        <dbReference type="EMBL" id="UYH51160.1"/>
    </source>
</evidence>
<name>A0ABY6GK20_9PROT</name>
<feature type="transmembrane region" description="Helical" evidence="6">
    <location>
        <begin position="355"/>
        <end position="374"/>
    </location>
</feature>
<dbReference type="PANTHER" id="PTHR30619:SF1">
    <property type="entry name" value="RECOMBINATION PROTEIN 2"/>
    <property type="match status" value="1"/>
</dbReference>
<evidence type="ECO:0000256" key="5">
    <source>
        <dbReference type="ARBA" id="ARBA00023136"/>
    </source>
</evidence>
<dbReference type="PANTHER" id="PTHR30619">
    <property type="entry name" value="DNA INTERNALIZATION/COMPETENCE PROTEIN COMEC/REC2"/>
    <property type="match status" value="1"/>
</dbReference>
<evidence type="ECO:0000256" key="2">
    <source>
        <dbReference type="ARBA" id="ARBA00022475"/>
    </source>
</evidence>
<protein>
    <submittedName>
        <fullName evidence="9">ComEC family competence protein</fullName>
    </submittedName>
</protein>
<dbReference type="InterPro" id="IPR052159">
    <property type="entry name" value="Competence_DNA_uptake"/>
</dbReference>